<feature type="domain" description="Potassium channel" evidence="11">
    <location>
        <begin position="162"/>
        <end position="222"/>
    </location>
</feature>
<dbReference type="InterPro" id="IPR003280">
    <property type="entry name" value="2pore_dom_K_chnl"/>
</dbReference>
<dbReference type="SUPFAM" id="SSF81324">
    <property type="entry name" value="Voltage-gated potassium channels"/>
    <property type="match status" value="2"/>
</dbReference>
<dbReference type="KEGG" id="dpte:113796260"/>
<dbReference type="GO" id="GO:0022841">
    <property type="term" value="F:potassium ion leak channel activity"/>
    <property type="evidence" value="ECO:0007669"/>
    <property type="project" value="TreeGrafter"/>
</dbReference>
<dbReference type="PANTHER" id="PTHR11003:SF334">
    <property type="entry name" value="FI03418P"/>
    <property type="match status" value="1"/>
</dbReference>
<dbReference type="GO" id="GO:0030322">
    <property type="term" value="P:stabilization of membrane potential"/>
    <property type="evidence" value="ECO:0007669"/>
    <property type="project" value="TreeGrafter"/>
</dbReference>
<evidence type="ECO:0000256" key="10">
    <source>
        <dbReference type="SAM" id="Phobius"/>
    </source>
</evidence>
<feature type="transmembrane region" description="Helical" evidence="10">
    <location>
        <begin position="617"/>
        <end position="637"/>
    </location>
</feature>
<reference evidence="13" key="1">
    <citation type="submission" date="2025-08" db="UniProtKB">
        <authorList>
            <consortium name="RefSeq"/>
        </authorList>
    </citation>
    <scope>IDENTIFICATION</scope>
    <source>
        <strain evidence="13">Airmid</strain>
    </source>
</reference>
<feature type="transmembrane region" description="Helical" evidence="10">
    <location>
        <begin position="65"/>
        <end position="89"/>
    </location>
</feature>
<dbReference type="RefSeq" id="XP_027202299.1">
    <property type="nucleotide sequence ID" value="XM_027346498.1"/>
</dbReference>
<dbReference type="GO" id="GO:0005886">
    <property type="term" value="C:plasma membrane"/>
    <property type="evidence" value="ECO:0007669"/>
    <property type="project" value="TreeGrafter"/>
</dbReference>
<evidence type="ECO:0000256" key="7">
    <source>
        <dbReference type="ARBA" id="ARBA00023303"/>
    </source>
</evidence>
<feature type="compositionally biased region" description="Low complexity" evidence="9">
    <location>
        <begin position="302"/>
        <end position="323"/>
    </location>
</feature>
<sequence>MVKRSISRISTTGGGSIATTTGGGGGTGSGIGSITGSQRGGGSTNQATTTITTCGKCCYYFRQVITFLFSHIGLCTLLLGYALVGAFTFQALESVHEKEQRIEMRKSRDRLIQRLSNLTNESIILRFELWTRKAEDILLEFEKEFLHAVKYKGYDGYEELSKTNSQWSFSGALLYSIIVITTIGYGNVAPRTEWGKIVTILYAIIGIPLMLFCLSNIGHMMARSFKFIYWKCCCYLCVKPKKQRRKQRQRQRQRRQRRQRRRQRQLRKQRQLRRAKQQQQQQAAIHATVMAMNPLLLSNGPQSQQQQQPLQQQRISRSQSSQRSDGRHNEKWSIPVPQEKSPSSLLTASVADNNSSSPNTLQLPRRMILSRSLSARYHNELRASKLRAINRSSAQSTKIVPVRKTTVNMPPVICNQYASFSDERLDRAVFAANNSIVVKRPTVFRSSSMADNGAGTRSRQQQLLNAQVRFGNGQTKQRPSSLQPPQSSSAIRQSASSSNLMTNNTNAATLMNQPQRSLQQQRSIPSSDMMMLMEMNHNHHQNHHHHHMTTFQSRNHLYNCTQSRPFVPINISDLSDDGSRDFDSNLDSDLDFNDDDDDNDNDNDDDDDGEEIQEKNIPITVCLALVISYICGGAWFFSTSEEWSFLDASYFCFITLSTIGFGDLVPGRTVLSTHEDGQMTLAICALYLLFGMALLAMSLNLVKEKVLETVRIVGERIGILVSDDDDDDDDEDEDNDDDDDDNDQNNSNIYNSELELP</sequence>
<keyword evidence="12" id="KW-1185">Reference proteome</keyword>
<gene>
    <name evidence="13" type="primary">LOC113796260</name>
</gene>
<evidence type="ECO:0000256" key="4">
    <source>
        <dbReference type="ARBA" id="ARBA00022989"/>
    </source>
</evidence>
<feature type="transmembrane region" description="Helical" evidence="10">
    <location>
        <begin position="679"/>
        <end position="702"/>
    </location>
</feature>
<feature type="compositionally biased region" description="Polar residues" evidence="9">
    <location>
        <begin position="340"/>
        <end position="362"/>
    </location>
</feature>
<keyword evidence="4 10" id="KW-1133">Transmembrane helix</keyword>
<feature type="compositionally biased region" description="Acidic residues" evidence="9">
    <location>
        <begin position="722"/>
        <end position="743"/>
    </location>
</feature>
<dbReference type="OrthoDB" id="297496at2759"/>
<organism evidence="12 13">
    <name type="scientific">Dermatophagoides pteronyssinus</name>
    <name type="common">European house dust mite</name>
    <dbReference type="NCBI Taxonomy" id="6956"/>
    <lineage>
        <taxon>Eukaryota</taxon>
        <taxon>Metazoa</taxon>
        <taxon>Ecdysozoa</taxon>
        <taxon>Arthropoda</taxon>
        <taxon>Chelicerata</taxon>
        <taxon>Arachnida</taxon>
        <taxon>Acari</taxon>
        <taxon>Acariformes</taxon>
        <taxon>Sarcoptiformes</taxon>
        <taxon>Astigmata</taxon>
        <taxon>Psoroptidia</taxon>
        <taxon>Analgoidea</taxon>
        <taxon>Pyroglyphidae</taxon>
        <taxon>Dermatophagoidinae</taxon>
        <taxon>Dermatophagoides</taxon>
    </lineage>
</organism>
<keyword evidence="6 10" id="KW-0472">Membrane</keyword>
<feature type="compositionally biased region" description="Gly residues" evidence="9">
    <location>
        <begin position="12"/>
        <end position="43"/>
    </location>
</feature>
<feature type="region of interest" description="Disordered" evidence="9">
    <location>
        <begin position="722"/>
        <end position="757"/>
    </location>
</feature>
<feature type="region of interest" description="Disordered" evidence="9">
    <location>
        <begin position="1"/>
        <end position="45"/>
    </location>
</feature>
<evidence type="ECO:0000256" key="8">
    <source>
        <dbReference type="RuleBase" id="RU003857"/>
    </source>
</evidence>
<keyword evidence="3 8" id="KW-0812">Transmembrane</keyword>
<dbReference type="Proteomes" id="UP000515146">
    <property type="component" value="Unplaced"/>
</dbReference>
<feature type="transmembrane region" description="Helical" evidence="10">
    <location>
        <begin position="649"/>
        <end position="667"/>
    </location>
</feature>
<comment type="similarity">
    <text evidence="8">Belongs to the two pore domain potassium channel (TC 1.A.1.8) family.</text>
</comment>
<dbReference type="FunCoup" id="A0A6P6YCA8">
    <property type="interactions" value="4"/>
</dbReference>
<evidence type="ECO:0000259" key="11">
    <source>
        <dbReference type="Pfam" id="PF07885"/>
    </source>
</evidence>
<feature type="transmembrane region" description="Helical" evidence="10">
    <location>
        <begin position="200"/>
        <end position="222"/>
    </location>
</feature>
<dbReference type="Pfam" id="PF07885">
    <property type="entry name" value="Ion_trans_2"/>
    <property type="match status" value="2"/>
</dbReference>
<feature type="domain" description="Potassium channel" evidence="11">
    <location>
        <begin position="625"/>
        <end position="705"/>
    </location>
</feature>
<feature type="transmembrane region" description="Helical" evidence="10">
    <location>
        <begin position="167"/>
        <end position="188"/>
    </location>
</feature>
<feature type="region of interest" description="Disordered" evidence="9">
    <location>
        <begin position="472"/>
        <end position="497"/>
    </location>
</feature>
<evidence type="ECO:0000313" key="12">
    <source>
        <dbReference type="Proteomes" id="UP000515146"/>
    </source>
</evidence>
<comment type="subcellular location">
    <subcellularLocation>
        <location evidence="1">Membrane</location>
        <topology evidence="1">Multi-pass membrane protein</topology>
    </subcellularLocation>
</comment>
<evidence type="ECO:0000313" key="13">
    <source>
        <dbReference type="RefSeq" id="XP_027202299.1"/>
    </source>
</evidence>
<protein>
    <submittedName>
        <fullName evidence="13">Uncharacterized protein LOC113796260</fullName>
    </submittedName>
</protein>
<evidence type="ECO:0000256" key="2">
    <source>
        <dbReference type="ARBA" id="ARBA00022448"/>
    </source>
</evidence>
<evidence type="ECO:0000256" key="9">
    <source>
        <dbReference type="SAM" id="MobiDB-lite"/>
    </source>
</evidence>
<feature type="compositionally biased region" description="Low complexity" evidence="9">
    <location>
        <begin position="477"/>
        <end position="497"/>
    </location>
</feature>
<feature type="region of interest" description="Disordered" evidence="9">
    <location>
        <begin position="585"/>
        <end position="611"/>
    </location>
</feature>
<dbReference type="InterPro" id="IPR013099">
    <property type="entry name" value="K_chnl_dom"/>
</dbReference>
<evidence type="ECO:0000256" key="5">
    <source>
        <dbReference type="ARBA" id="ARBA00023065"/>
    </source>
</evidence>
<keyword evidence="7 8" id="KW-0407">Ion channel</keyword>
<evidence type="ECO:0000256" key="3">
    <source>
        <dbReference type="ARBA" id="ARBA00022692"/>
    </source>
</evidence>
<accession>A0A6P6YCA8</accession>
<dbReference type="PANTHER" id="PTHR11003">
    <property type="entry name" value="POTASSIUM CHANNEL, SUBFAMILY K"/>
    <property type="match status" value="1"/>
</dbReference>
<feature type="region of interest" description="Disordered" evidence="9">
    <location>
        <begin position="297"/>
        <end position="363"/>
    </location>
</feature>
<evidence type="ECO:0000256" key="1">
    <source>
        <dbReference type="ARBA" id="ARBA00004141"/>
    </source>
</evidence>
<feature type="region of interest" description="Disordered" evidence="9">
    <location>
        <begin position="245"/>
        <end position="284"/>
    </location>
</feature>
<dbReference type="Gene3D" id="1.10.287.70">
    <property type="match status" value="2"/>
</dbReference>
<name>A0A6P6YCA8_DERPT</name>
<dbReference type="OMA" id="SWKVLTC"/>
<dbReference type="GO" id="GO:0015271">
    <property type="term" value="F:outward rectifier potassium channel activity"/>
    <property type="evidence" value="ECO:0007669"/>
    <property type="project" value="TreeGrafter"/>
</dbReference>
<dbReference type="PRINTS" id="PR01333">
    <property type="entry name" value="2POREKCHANEL"/>
</dbReference>
<keyword evidence="5 8" id="KW-0406">Ion transport</keyword>
<feature type="compositionally biased region" description="Basic residues" evidence="9">
    <location>
        <begin position="245"/>
        <end position="276"/>
    </location>
</feature>
<keyword evidence="2 8" id="KW-0813">Transport</keyword>
<evidence type="ECO:0000256" key="6">
    <source>
        <dbReference type="ARBA" id="ARBA00023136"/>
    </source>
</evidence>
<dbReference type="AlphaFoldDB" id="A0A6P6YCA8"/>
<proteinExistence type="inferred from homology"/>
<dbReference type="InParanoid" id="A0A6P6YCA8"/>